<dbReference type="Proteomes" id="UP000557307">
    <property type="component" value="Unassembled WGS sequence"/>
</dbReference>
<dbReference type="NCBIfam" id="NF001080">
    <property type="entry name" value="PRK00121.2-2"/>
    <property type="match status" value="1"/>
</dbReference>
<accession>A0A840TT25</accession>
<dbReference type="PANTHER" id="PTHR23417:SF14">
    <property type="entry name" value="PENTACOTRIPEPTIDE-REPEAT REGION OF PRORP DOMAIN-CONTAINING PROTEIN"/>
    <property type="match status" value="1"/>
</dbReference>
<gene>
    <name evidence="7" type="primary">trmB</name>
    <name evidence="8" type="ORF">HNQ92_001294</name>
</gene>
<comment type="caution">
    <text evidence="7">Lacks conserved residue(s) required for the propagation of feature annotation.</text>
</comment>
<sequence>MGRKKLERFHFVAQVENVIERGKEFYTTIQGRWNELYFKNANPLVLELACGKGEYTLGLAQRFPDKNFIGIDIKGDRIAKGSREALELGLDNVAFLRAGIKYLDEFFVPQEISEIWLIHPDPRVREREENVRLTNPAFLSQYARYLKPGGIFHLKTDSVFLYEYSLRTLAAHPDYTLLAHTADLYTSPLLEEHHGIVTHYERIFVNKGSTVHHIKARVEK</sequence>
<dbReference type="EMBL" id="JACHGF010000002">
    <property type="protein sequence ID" value="MBB5283168.1"/>
    <property type="molecule type" value="Genomic_DNA"/>
</dbReference>
<comment type="function">
    <text evidence="2 7">Catalyzes the formation of N(7)-methylguanine at position 46 (m7G46) in tRNA.</text>
</comment>
<organism evidence="8 9">
    <name type="scientific">Rhabdobacter roseus</name>
    <dbReference type="NCBI Taxonomy" id="1655419"/>
    <lineage>
        <taxon>Bacteria</taxon>
        <taxon>Pseudomonadati</taxon>
        <taxon>Bacteroidota</taxon>
        <taxon>Cytophagia</taxon>
        <taxon>Cytophagales</taxon>
        <taxon>Cytophagaceae</taxon>
        <taxon>Rhabdobacter</taxon>
    </lineage>
</organism>
<dbReference type="GO" id="GO:0043527">
    <property type="term" value="C:tRNA methyltransferase complex"/>
    <property type="evidence" value="ECO:0007669"/>
    <property type="project" value="TreeGrafter"/>
</dbReference>
<keyword evidence="6 7" id="KW-0819">tRNA processing</keyword>
<evidence type="ECO:0000256" key="5">
    <source>
        <dbReference type="ARBA" id="ARBA00022691"/>
    </source>
</evidence>
<evidence type="ECO:0000256" key="6">
    <source>
        <dbReference type="ARBA" id="ARBA00022694"/>
    </source>
</evidence>
<dbReference type="InterPro" id="IPR029063">
    <property type="entry name" value="SAM-dependent_MTases_sf"/>
</dbReference>
<comment type="similarity">
    <text evidence="7">Belongs to the class I-like SAM-binding methyltransferase superfamily. TrmB family.</text>
</comment>
<evidence type="ECO:0000313" key="8">
    <source>
        <dbReference type="EMBL" id="MBB5283168.1"/>
    </source>
</evidence>
<name>A0A840TT25_9BACT</name>
<dbReference type="CDD" id="cd02440">
    <property type="entry name" value="AdoMet_MTases"/>
    <property type="match status" value="1"/>
</dbReference>
<dbReference type="RefSeq" id="WP_184172326.1">
    <property type="nucleotide sequence ID" value="NZ_JACHGF010000002.1"/>
</dbReference>
<evidence type="ECO:0000256" key="4">
    <source>
        <dbReference type="ARBA" id="ARBA00022679"/>
    </source>
</evidence>
<evidence type="ECO:0000256" key="2">
    <source>
        <dbReference type="ARBA" id="ARBA00003015"/>
    </source>
</evidence>
<feature type="binding site" evidence="7">
    <location>
        <position position="47"/>
    </location>
    <ligand>
        <name>S-adenosyl-L-methionine</name>
        <dbReference type="ChEBI" id="CHEBI:59789"/>
    </ligand>
</feature>
<comment type="caution">
    <text evidence="8">The sequence shown here is derived from an EMBL/GenBank/DDBJ whole genome shotgun (WGS) entry which is preliminary data.</text>
</comment>
<dbReference type="InterPro" id="IPR055361">
    <property type="entry name" value="tRNA_methyltr_TrmB_bact"/>
</dbReference>
<comment type="catalytic activity">
    <reaction evidence="1 7">
        <text>guanosine(46) in tRNA + S-adenosyl-L-methionine = N(7)-methylguanosine(46) in tRNA + S-adenosyl-L-homocysteine</text>
        <dbReference type="Rhea" id="RHEA:42708"/>
        <dbReference type="Rhea" id="RHEA-COMP:10188"/>
        <dbReference type="Rhea" id="RHEA-COMP:10189"/>
        <dbReference type="ChEBI" id="CHEBI:57856"/>
        <dbReference type="ChEBI" id="CHEBI:59789"/>
        <dbReference type="ChEBI" id="CHEBI:74269"/>
        <dbReference type="ChEBI" id="CHEBI:74480"/>
        <dbReference type="EC" id="2.1.1.33"/>
    </reaction>
</comment>
<feature type="binding site" evidence="7">
    <location>
        <position position="157"/>
    </location>
    <ligand>
        <name>substrate</name>
    </ligand>
</feature>
<feature type="binding site" evidence="7">
    <location>
        <begin position="198"/>
        <end position="201"/>
    </location>
    <ligand>
        <name>substrate</name>
    </ligand>
</feature>
<proteinExistence type="inferred from homology"/>
<dbReference type="PROSITE" id="PS51625">
    <property type="entry name" value="SAM_MT_TRMB"/>
    <property type="match status" value="1"/>
</dbReference>
<evidence type="ECO:0000256" key="7">
    <source>
        <dbReference type="HAMAP-Rule" id="MF_01057"/>
    </source>
</evidence>
<feature type="binding site" evidence="7">
    <location>
        <position position="72"/>
    </location>
    <ligand>
        <name>S-adenosyl-L-methionine</name>
        <dbReference type="ChEBI" id="CHEBI:59789"/>
    </ligand>
</feature>
<dbReference type="PANTHER" id="PTHR23417">
    <property type="entry name" value="3-DEOXY-D-MANNO-OCTULOSONIC-ACID TRANSFERASE/TRNA GUANINE-N 7 - -METHYLTRANSFERASE"/>
    <property type="match status" value="1"/>
</dbReference>
<dbReference type="NCBIfam" id="TIGR00091">
    <property type="entry name" value="tRNA (guanosine(46)-N7)-methyltransferase TrmB"/>
    <property type="match status" value="1"/>
</dbReference>
<keyword evidence="5 7" id="KW-0949">S-adenosyl-L-methionine</keyword>
<dbReference type="AlphaFoldDB" id="A0A840TT25"/>
<evidence type="ECO:0000313" key="9">
    <source>
        <dbReference type="Proteomes" id="UP000557307"/>
    </source>
</evidence>
<evidence type="ECO:0000256" key="1">
    <source>
        <dbReference type="ARBA" id="ARBA00000142"/>
    </source>
</evidence>
<dbReference type="Pfam" id="PF02390">
    <property type="entry name" value="Methyltransf_4"/>
    <property type="match status" value="1"/>
</dbReference>
<comment type="pathway">
    <text evidence="7">tRNA modification; N(7)-methylguanine-tRNA biosynthesis.</text>
</comment>
<keyword evidence="3 7" id="KW-0489">Methyltransferase</keyword>
<dbReference type="InterPro" id="IPR003358">
    <property type="entry name" value="tRNA_(Gua-N-7)_MeTrfase_Trmb"/>
</dbReference>
<dbReference type="Gene3D" id="3.40.50.150">
    <property type="entry name" value="Vaccinia Virus protein VP39"/>
    <property type="match status" value="1"/>
</dbReference>
<keyword evidence="4 7" id="KW-0808">Transferase</keyword>
<evidence type="ECO:0000256" key="3">
    <source>
        <dbReference type="ARBA" id="ARBA00022603"/>
    </source>
</evidence>
<dbReference type="HAMAP" id="MF_01057">
    <property type="entry name" value="tRNA_methyltr_TrmB"/>
    <property type="match status" value="1"/>
</dbReference>
<reference evidence="8 9" key="1">
    <citation type="submission" date="2020-08" db="EMBL/GenBank/DDBJ databases">
        <title>Genomic Encyclopedia of Type Strains, Phase IV (KMG-IV): sequencing the most valuable type-strain genomes for metagenomic binning, comparative biology and taxonomic classification.</title>
        <authorList>
            <person name="Goeker M."/>
        </authorList>
    </citation>
    <scope>NUCLEOTIDE SEQUENCE [LARGE SCALE GENOMIC DNA]</scope>
    <source>
        <strain evidence="8 9">DSM 105074</strain>
    </source>
</reference>
<feature type="binding site" evidence="7">
    <location>
        <position position="121"/>
    </location>
    <ligand>
        <name>S-adenosyl-L-methionine</name>
        <dbReference type="ChEBI" id="CHEBI:59789"/>
    </ligand>
</feature>
<dbReference type="GO" id="GO:0008176">
    <property type="term" value="F:tRNA (guanine(46)-N7)-methyltransferase activity"/>
    <property type="evidence" value="ECO:0007669"/>
    <property type="project" value="UniProtKB-UniRule"/>
</dbReference>
<dbReference type="SUPFAM" id="SSF53335">
    <property type="entry name" value="S-adenosyl-L-methionine-dependent methyltransferases"/>
    <property type="match status" value="1"/>
</dbReference>
<keyword evidence="9" id="KW-1185">Reference proteome</keyword>
<protein>
    <recommendedName>
        <fullName evidence="7">tRNA (guanine-N(7)-)-methyltransferase</fullName>
        <ecNumber evidence="7">2.1.1.33</ecNumber>
    </recommendedName>
    <alternativeName>
        <fullName evidence="7">tRNA (guanine(46)-N(7))-methyltransferase</fullName>
    </alternativeName>
    <alternativeName>
        <fullName evidence="7">tRNA(m7G46)-methyltransferase</fullName>
    </alternativeName>
</protein>
<dbReference type="UniPathway" id="UPA00989"/>
<dbReference type="EC" id="2.1.1.33" evidence="7"/>